<keyword evidence="12" id="KW-0443">Lipid metabolism</keyword>
<evidence type="ECO:0000256" key="11">
    <source>
        <dbReference type="ARBA" id="ARBA00023027"/>
    </source>
</evidence>
<comment type="catalytic activity">
    <reaction evidence="17">
        <text>17beta-estradiol + NAD(+) = estrone + NADH + H(+)</text>
        <dbReference type="Rhea" id="RHEA:24612"/>
        <dbReference type="ChEBI" id="CHEBI:15378"/>
        <dbReference type="ChEBI" id="CHEBI:16469"/>
        <dbReference type="ChEBI" id="CHEBI:17263"/>
        <dbReference type="ChEBI" id="CHEBI:57540"/>
        <dbReference type="ChEBI" id="CHEBI:57945"/>
        <dbReference type="EC" id="1.1.1.62"/>
    </reaction>
    <physiologicalReaction direction="left-to-right" evidence="17">
        <dbReference type="Rhea" id="RHEA:24613"/>
    </physiologicalReaction>
    <physiologicalReaction direction="right-to-left" evidence="17">
        <dbReference type="Rhea" id="RHEA:24614"/>
    </physiologicalReaction>
</comment>
<dbReference type="Pfam" id="PF13561">
    <property type="entry name" value="adh_short_C2"/>
    <property type="match status" value="1"/>
</dbReference>
<evidence type="ECO:0000256" key="20">
    <source>
        <dbReference type="ARBA" id="ARBA00052680"/>
    </source>
</evidence>
<dbReference type="InterPro" id="IPR057326">
    <property type="entry name" value="KR_dom"/>
</dbReference>
<comment type="similarity">
    <text evidence="4">Belongs to the short-chain dehydrogenases/reductases (SDR) family.</text>
</comment>
<dbReference type="Proteomes" id="UP000694425">
    <property type="component" value="Unplaced"/>
</dbReference>
<evidence type="ECO:0000256" key="6">
    <source>
        <dbReference type="ARBA" id="ARBA00022516"/>
    </source>
</evidence>
<dbReference type="SUPFAM" id="SSF51735">
    <property type="entry name" value="NAD(P)-binding Rossmann-fold domains"/>
    <property type="match status" value="1"/>
</dbReference>
<dbReference type="GO" id="GO:0006703">
    <property type="term" value="P:estrogen biosynthetic process"/>
    <property type="evidence" value="ECO:0007669"/>
    <property type="project" value="Ensembl"/>
</dbReference>
<evidence type="ECO:0000256" key="8">
    <source>
        <dbReference type="ARBA" id="ARBA00022832"/>
    </source>
</evidence>
<keyword evidence="6" id="KW-0444">Lipid biosynthesis</keyword>
<dbReference type="PRINTS" id="PR00080">
    <property type="entry name" value="SDRFAMILY"/>
</dbReference>
<proteinExistence type="inferred from homology"/>
<dbReference type="GeneTree" id="ENSGT00940000160668"/>
<keyword evidence="14" id="KW-0275">Fatty acid biosynthesis</keyword>
<comment type="catalytic activity">
    <reaction evidence="18">
        <text>testosterone + NAD(+) = androst-4-ene-3,17-dione + NADH + H(+)</text>
        <dbReference type="Rhea" id="RHEA:14929"/>
        <dbReference type="ChEBI" id="CHEBI:15378"/>
        <dbReference type="ChEBI" id="CHEBI:16422"/>
        <dbReference type="ChEBI" id="CHEBI:17347"/>
        <dbReference type="ChEBI" id="CHEBI:57540"/>
        <dbReference type="ChEBI" id="CHEBI:57945"/>
        <dbReference type="EC" id="1.1.1.239"/>
    </reaction>
    <physiologicalReaction direction="left-to-right" evidence="18">
        <dbReference type="Rhea" id="RHEA:14930"/>
    </physiologicalReaction>
</comment>
<evidence type="ECO:0000256" key="17">
    <source>
        <dbReference type="ARBA" id="ARBA00049069"/>
    </source>
</evidence>
<keyword evidence="32" id="KW-1185">Reference proteome</keyword>
<comment type="pathway">
    <text evidence="3">Lipid metabolism; mitochondrial fatty acid beta-oxidation.</text>
</comment>
<dbReference type="GO" id="GO:0070404">
    <property type="term" value="F:NADH binding"/>
    <property type="evidence" value="ECO:0007669"/>
    <property type="project" value="Ensembl"/>
</dbReference>
<evidence type="ECO:0000256" key="19">
    <source>
        <dbReference type="ARBA" id="ARBA00050435"/>
    </source>
</evidence>
<evidence type="ECO:0000256" key="25">
    <source>
        <dbReference type="ARBA" id="ARBA00081419"/>
    </source>
</evidence>
<reference evidence="31" key="1">
    <citation type="submission" date="2025-08" db="UniProtKB">
        <authorList>
            <consortium name="Ensembl"/>
        </authorList>
    </citation>
    <scope>IDENTIFICATION</scope>
</reference>
<dbReference type="PANTHER" id="PTHR42760:SF120">
    <property type="entry name" value="(3R)-3-HYDROXYACYL-COA DEHYDROGENASE"/>
    <property type="match status" value="1"/>
</dbReference>
<evidence type="ECO:0000313" key="31">
    <source>
        <dbReference type="Ensembl" id="ENSNVIP00000008237.1"/>
    </source>
</evidence>
<comment type="pathway">
    <text evidence="2">Lipid metabolism; fatty acid biosynthesis.</text>
</comment>
<evidence type="ECO:0000256" key="1">
    <source>
        <dbReference type="ARBA" id="ARBA00004305"/>
    </source>
</evidence>
<dbReference type="GO" id="GO:0006633">
    <property type="term" value="P:fatty acid biosynthetic process"/>
    <property type="evidence" value="ECO:0007669"/>
    <property type="project" value="UniProtKB-KW"/>
</dbReference>
<dbReference type="GO" id="GO:0005759">
    <property type="term" value="C:mitochondrial matrix"/>
    <property type="evidence" value="ECO:0007669"/>
    <property type="project" value="UniProtKB-SubCell"/>
</dbReference>
<evidence type="ECO:0000256" key="2">
    <source>
        <dbReference type="ARBA" id="ARBA00005194"/>
    </source>
</evidence>
<reference evidence="31" key="2">
    <citation type="submission" date="2025-09" db="UniProtKB">
        <authorList>
            <consortium name="Ensembl"/>
        </authorList>
    </citation>
    <scope>IDENTIFICATION</scope>
</reference>
<dbReference type="AlphaFoldDB" id="A0A8C7ELY0"/>
<accession>A0A8C7ELY0</accession>
<feature type="region of interest" description="Disordered" evidence="29">
    <location>
        <begin position="257"/>
        <end position="276"/>
    </location>
</feature>
<evidence type="ECO:0000256" key="13">
    <source>
        <dbReference type="ARBA" id="ARBA00023128"/>
    </source>
</evidence>
<evidence type="ECO:0000256" key="24">
    <source>
        <dbReference type="ARBA" id="ARBA00077835"/>
    </source>
</evidence>
<keyword evidence="13" id="KW-0496">Mitochondrion</keyword>
<evidence type="ECO:0000256" key="3">
    <source>
        <dbReference type="ARBA" id="ARBA00005198"/>
    </source>
</evidence>
<comment type="catalytic activity">
    <reaction evidence="20">
        <text>a (3R)-3-hydroxyacyl-CoA + NAD(+) = a 3-oxoacyl-CoA + NADH + H(+)</text>
        <dbReference type="Rhea" id="RHEA:32711"/>
        <dbReference type="ChEBI" id="CHEBI:15378"/>
        <dbReference type="ChEBI" id="CHEBI:57319"/>
        <dbReference type="ChEBI" id="CHEBI:57540"/>
        <dbReference type="ChEBI" id="CHEBI:57945"/>
        <dbReference type="ChEBI" id="CHEBI:90726"/>
        <dbReference type="EC" id="1.1.1.n12"/>
    </reaction>
    <physiologicalReaction direction="left-to-right" evidence="20">
        <dbReference type="Rhea" id="RHEA:32712"/>
    </physiologicalReaction>
</comment>
<comment type="pathway">
    <text evidence="16">Steroid biosynthesis; estrogen biosynthesis.</text>
</comment>
<feature type="domain" description="Ketoreductase" evidence="30">
    <location>
        <begin position="10"/>
        <end position="203"/>
    </location>
</feature>
<dbReference type="EC" id="1.1.1.62" evidence="15"/>
<dbReference type="CDD" id="cd05333">
    <property type="entry name" value="BKR_SDR_c"/>
    <property type="match status" value="1"/>
</dbReference>
<comment type="catalytic activity">
    <reaction evidence="19">
        <text>17beta-hydroxy-5alpha-androstan-3-one + NAD(+) = 5alpha-androstan-3,17-dione + NADH + H(+)</text>
        <dbReference type="Rhea" id="RHEA:41992"/>
        <dbReference type="ChEBI" id="CHEBI:15378"/>
        <dbReference type="ChEBI" id="CHEBI:15994"/>
        <dbReference type="ChEBI" id="CHEBI:16330"/>
        <dbReference type="ChEBI" id="CHEBI:57540"/>
        <dbReference type="ChEBI" id="CHEBI:57945"/>
    </reaction>
    <physiologicalReaction direction="left-to-right" evidence="19">
        <dbReference type="Rhea" id="RHEA:41993"/>
    </physiologicalReaction>
</comment>
<evidence type="ECO:0000313" key="32">
    <source>
        <dbReference type="Proteomes" id="UP000694425"/>
    </source>
</evidence>
<evidence type="ECO:0000256" key="23">
    <source>
        <dbReference type="ARBA" id="ARBA00070911"/>
    </source>
</evidence>
<dbReference type="InterPro" id="IPR036291">
    <property type="entry name" value="NAD(P)-bd_dom_sf"/>
</dbReference>
<evidence type="ECO:0000256" key="15">
    <source>
        <dbReference type="ARBA" id="ARBA00024072"/>
    </source>
</evidence>
<sequence>MASQLRLRSALALVTGAGSGIGRAVSVRLAREGATVAACDLDRAAACETVWLLGGQGSEEVAPGGTHAAFQADVSEAGSVRRLLEQVQACFSRPPSVVVSCAGITRDEVLLRMSEDDWDKVIAVNLKGIFLVTQAAAQALVSSGCHGSIINISSIVGKVGNMGQTNYAASKAGVIGLTQTAARELGRHGIRCNSVLPGFITTPMTQKVPQKVLDKVIGIIPMGHMGDPEDVADVVAFLASEDSGYITGASVEVTGMRPSWGGRGKSSGTQMIRESK</sequence>
<evidence type="ECO:0000256" key="4">
    <source>
        <dbReference type="ARBA" id="ARBA00006484"/>
    </source>
</evidence>
<dbReference type="EC" id="1.1.1.239" evidence="22"/>
<dbReference type="SMART" id="SM00822">
    <property type="entry name" value="PKS_KR"/>
    <property type="match status" value="1"/>
</dbReference>
<keyword evidence="10" id="KW-0560">Oxidoreductase</keyword>
<dbReference type="InterPro" id="IPR020904">
    <property type="entry name" value="Sc_DH/Rdtase_CS"/>
</dbReference>
<protein>
    <recommendedName>
        <fullName evidence="23">(3R)-3-hydroxyacyl-CoA dehydrogenase</fullName>
        <ecNumber evidence="22">1.1.1.239</ecNumber>
        <ecNumber evidence="15">1.1.1.62</ecNumber>
        <ecNumber evidence="5">1.1.1.n12</ecNumber>
    </recommendedName>
    <alternativeName>
        <fullName evidence="25">17-beta-hydroxysteroid dehydrogenase 8</fullName>
    </alternativeName>
    <alternativeName>
        <fullName evidence="24">3-ketoacyl-[acyl-carrier-protein] reductase alpha subunit</fullName>
    </alternativeName>
    <alternativeName>
        <fullName evidence="27">3-oxoacyl-[acyl-carrier-protein] reductase</fullName>
    </alternativeName>
    <alternativeName>
        <fullName evidence="28">Estradiol 17-beta-dehydrogenase 8</fullName>
    </alternativeName>
    <alternativeName>
        <fullName evidence="26">Testosterone 17-beta-dehydrogenase 8</fullName>
    </alternativeName>
</protein>
<dbReference type="PRINTS" id="PR00081">
    <property type="entry name" value="GDHRDH"/>
</dbReference>
<keyword evidence="7" id="KW-0597">Phosphoprotein</keyword>
<dbReference type="EC" id="1.1.1.n12" evidence="5"/>
<evidence type="ECO:0000256" key="27">
    <source>
        <dbReference type="ARBA" id="ARBA00083097"/>
    </source>
</evidence>
<dbReference type="GO" id="GO:0048038">
    <property type="term" value="F:quinone binding"/>
    <property type="evidence" value="ECO:0007669"/>
    <property type="project" value="TreeGrafter"/>
</dbReference>
<evidence type="ECO:0000256" key="28">
    <source>
        <dbReference type="ARBA" id="ARBA00083258"/>
    </source>
</evidence>
<dbReference type="PROSITE" id="PS00061">
    <property type="entry name" value="ADH_SHORT"/>
    <property type="match status" value="1"/>
</dbReference>
<evidence type="ECO:0000256" key="14">
    <source>
        <dbReference type="ARBA" id="ARBA00023160"/>
    </source>
</evidence>
<evidence type="ECO:0000256" key="16">
    <source>
        <dbReference type="ARBA" id="ARBA00037929"/>
    </source>
</evidence>
<dbReference type="PANTHER" id="PTHR42760">
    <property type="entry name" value="SHORT-CHAIN DEHYDROGENASES/REDUCTASES FAMILY MEMBER"/>
    <property type="match status" value="1"/>
</dbReference>
<keyword evidence="9" id="KW-0752">Steroid biosynthesis</keyword>
<dbReference type="Ensembl" id="ENSNVIT00000009643.1">
    <property type="protein sequence ID" value="ENSNVIP00000008237.1"/>
    <property type="gene ID" value="ENSNVIG00000006535.1"/>
</dbReference>
<keyword evidence="8" id="KW-0276">Fatty acid metabolism</keyword>
<organism evidence="31 32">
    <name type="scientific">Neovison vison</name>
    <name type="common">American mink</name>
    <name type="synonym">Mustela vison</name>
    <dbReference type="NCBI Taxonomy" id="452646"/>
    <lineage>
        <taxon>Eukaryota</taxon>
        <taxon>Metazoa</taxon>
        <taxon>Chordata</taxon>
        <taxon>Craniata</taxon>
        <taxon>Vertebrata</taxon>
        <taxon>Euteleostomi</taxon>
        <taxon>Mammalia</taxon>
        <taxon>Eutheria</taxon>
        <taxon>Laurasiatheria</taxon>
        <taxon>Carnivora</taxon>
        <taxon>Caniformia</taxon>
        <taxon>Musteloidea</taxon>
        <taxon>Mustelidae</taxon>
        <taxon>Mustelinae</taxon>
        <taxon>Neogale</taxon>
    </lineage>
</organism>
<evidence type="ECO:0000256" key="12">
    <source>
        <dbReference type="ARBA" id="ARBA00023098"/>
    </source>
</evidence>
<comment type="subcellular location">
    <subcellularLocation>
        <location evidence="1">Mitochondrion matrix</location>
    </subcellularLocation>
</comment>
<evidence type="ECO:0000256" key="18">
    <source>
        <dbReference type="ARBA" id="ARBA00050232"/>
    </source>
</evidence>
<evidence type="ECO:0000256" key="9">
    <source>
        <dbReference type="ARBA" id="ARBA00022955"/>
    </source>
</evidence>
<evidence type="ECO:0000256" key="21">
    <source>
        <dbReference type="ARBA" id="ARBA00065174"/>
    </source>
</evidence>
<dbReference type="FunFam" id="3.40.50.720:FF:000231">
    <property type="entry name" value="Estradiol 17-beta-dehydrogenase 8"/>
    <property type="match status" value="1"/>
</dbReference>
<gene>
    <name evidence="31" type="primary">HSD17B8</name>
</gene>
<evidence type="ECO:0000256" key="22">
    <source>
        <dbReference type="ARBA" id="ARBA00066822"/>
    </source>
</evidence>
<evidence type="ECO:0000256" key="7">
    <source>
        <dbReference type="ARBA" id="ARBA00022553"/>
    </source>
</evidence>
<evidence type="ECO:0000259" key="30">
    <source>
        <dbReference type="SMART" id="SM00822"/>
    </source>
</evidence>
<dbReference type="Gene3D" id="3.40.50.720">
    <property type="entry name" value="NAD(P)-binding Rossmann-like Domain"/>
    <property type="match status" value="1"/>
</dbReference>
<dbReference type="GO" id="GO:0047035">
    <property type="term" value="F:testosterone dehydrogenase (NAD+) activity"/>
    <property type="evidence" value="ECO:0007669"/>
    <property type="project" value="UniProtKB-EC"/>
</dbReference>
<keyword evidence="11" id="KW-0520">NAD</keyword>
<dbReference type="GO" id="GO:0004303">
    <property type="term" value="F:estradiol 17-beta-dehydrogenase [NAD(P)+] activity"/>
    <property type="evidence" value="ECO:0007669"/>
    <property type="project" value="UniProtKB-EC"/>
</dbReference>
<evidence type="ECO:0000256" key="26">
    <source>
        <dbReference type="ARBA" id="ARBA00081936"/>
    </source>
</evidence>
<feature type="compositionally biased region" description="Polar residues" evidence="29">
    <location>
        <begin position="266"/>
        <end position="276"/>
    </location>
</feature>
<dbReference type="GO" id="GO:0106386">
    <property type="term" value="F:(3R)-3-hydroxyacyl-CoA dehydrogenase (NAD+) activity"/>
    <property type="evidence" value="ECO:0007669"/>
    <property type="project" value="Ensembl"/>
</dbReference>
<dbReference type="InterPro" id="IPR002347">
    <property type="entry name" value="SDR_fam"/>
</dbReference>
<evidence type="ECO:0000256" key="29">
    <source>
        <dbReference type="SAM" id="MobiDB-lite"/>
    </source>
</evidence>
<evidence type="ECO:0000256" key="5">
    <source>
        <dbReference type="ARBA" id="ARBA00012456"/>
    </source>
</evidence>
<name>A0A8C7ELY0_NEOVI</name>
<evidence type="ECO:0000256" key="10">
    <source>
        <dbReference type="ARBA" id="ARBA00023002"/>
    </source>
</evidence>
<comment type="subunit">
    <text evidence="21">Heterotetramer with CBR4; contains two molecules of HSD17B8 and CBR4.</text>
</comment>
<dbReference type="GO" id="GO:0051290">
    <property type="term" value="P:protein heterotetramerization"/>
    <property type="evidence" value="ECO:0007669"/>
    <property type="project" value="Ensembl"/>
</dbReference>
<dbReference type="GO" id="GO:1990204">
    <property type="term" value="C:oxidoreductase complex"/>
    <property type="evidence" value="ECO:0007669"/>
    <property type="project" value="Ensembl"/>
</dbReference>